<evidence type="ECO:0000313" key="2">
    <source>
        <dbReference type="Proteomes" id="UP001220610"/>
    </source>
</evidence>
<evidence type="ECO:0008006" key="3">
    <source>
        <dbReference type="Google" id="ProtNLM"/>
    </source>
</evidence>
<reference evidence="1" key="1">
    <citation type="submission" date="2023-03" db="EMBL/GenBank/DDBJ databases">
        <title>Andean soil-derived lignocellulolytic bacterial consortium as a source of novel taxa and putative plastic-active enzymes.</title>
        <authorList>
            <person name="Diaz-Garcia L."/>
            <person name="Chuvochina M."/>
            <person name="Feuerriegel G."/>
            <person name="Bunk B."/>
            <person name="Sproer C."/>
            <person name="Streit W.R."/>
            <person name="Rodriguez L.M."/>
            <person name="Overmann J."/>
            <person name="Jimenez D.J."/>
        </authorList>
    </citation>
    <scope>NUCLEOTIDE SEQUENCE</scope>
    <source>
        <strain evidence="1">MAG 7</strain>
    </source>
</reference>
<proteinExistence type="predicted"/>
<organism evidence="1 2">
    <name type="scientific">Candidatus Pseudobacter hemicellulosilyticus</name>
    <dbReference type="NCBI Taxonomy" id="3121375"/>
    <lineage>
        <taxon>Bacteria</taxon>
        <taxon>Pseudomonadati</taxon>
        <taxon>Bacteroidota</taxon>
        <taxon>Chitinophagia</taxon>
        <taxon>Chitinophagales</taxon>
        <taxon>Chitinophagaceae</taxon>
        <taxon>Pseudobacter</taxon>
    </lineage>
</organism>
<dbReference type="SUPFAM" id="SSF48452">
    <property type="entry name" value="TPR-like"/>
    <property type="match status" value="1"/>
</dbReference>
<dbReference type="InterPro" id="IPR011990">
    <property type="entry name" value="TPR-like_helical_dom_sf"/>
</dbReference>
<name>A0AAJ6BDG5_9BACT</name>
<dbReference type="Pfam" id="PF13428">
    <property type="entry name" value="TPR_14"/>
    <property type="match status" value="1"/>
</dbReference>
<gene>
    <name evidence="1" type="ORF">P0Y53_14025</name>
</gene>
<evidence type="ECO:0000313" key="1">
    <source>
        <dbReference type="EMBL" id="WEK33605.1"/>
    </source>
</evidence>
<accession>A0AAJ6BDG5</accession>
<sequence>MERIDKLRSFLAASPRDPFLNHALALELMKLGDDTGARQVLEQLLTHDPSYIGSYYHLARLLERQGERQLAIDWYQKGMTAARAARDMHAYNELQAAFEDLE</sequence>
<protein>
    <recommendedName>
        <fullName evidence="3">Tetratricopeptide repeat protein</fullName>
    </recommendedName>
</protein>
<dbReference type="Proteomes" id="UP001220610">
    <property type="component" value="Chromosome"/>
</dbReference>
<dbReference type="AlphaFoldDB" id="A0AAJ6BDG5"/>
<dbReference type="Gene3D" id="1.25.40.10">
    <property type="entry name" value="Tetratricopeptide repeat domain"/>
    <property type="match status" value="1"/>
</dbReference>
<dbReference type="EMBL" id="CP119311">
    <property type="protein sequence ID" value="WEK33605.1"/>
    <property type="molecule type" value="Genomic_DNA"/>
</dbReference>